<feature type="transmembrane region" description="Helical" evidence="6">
    <location>
        <begin position="27"/>
        <end position="45"/>
    </location>
</feature>
<dbReference type="Pfam" id="PF13442">
    <property type="entry name" value="Cytochrome_CBB3"/>
    <property type="match status" value="1"/>
</dbReference>
<dbReference type="Gene3D" id="1.10.760.10">
    <property type="entry name" value="Cytochrome c-like domain"/>
    <property type="match status" value="1"/>
</dbReference>
<accession>A0AA49JSD1</accession>
<dbReference type="InterPro" id="IPR038414">
    <property type="entry name" value="CcoP_N_sf"/>
</dbReference>
<dbReference type="EMBL" id="CP130613">
    <property type="protein sequence ID" value="WKW14002.1"/>
    <property type="molecule type" value="Genomic_DNA"/>
</dbReference>
<keyword evidence="6" id="KW-1133">Transmembrane helix</keyword>
<dbReference type="SUPFAM" id="SSF46626">
    <property type="entry name" value="Cytochrome c"/>
    <property type="match status" value="1"/>
</dbReference>
<evidence type="ECO:0000259" key="7">
    <source>
        <dbReference type="PROSITE" id="PS51007"/>
    </source>
</evidence>
<keyword evidence="10" id="KW-1185">Reference proteome</keyword>
<accession>A0AA49JXR4</accession>
<evidence type="ECO:0000256" key="3">
    <source>
        <dbReference type="ARBA" id="ARBA00023004"/>
    </source>
</evidence>
<keyword evidence="2 4" id="KW-0479">Metal-binding</keyword>
<dbReference type="Proteomes" id="UP001229955">
    <property type="component" value="Chromosome"/>
</dbReference>
<dbReference type="EMBL" id="CP130612">
    <property type="protein sequence ID" value="WKW11092.1"/>
    <property type="molecule type" value="Genomic_DNA"/>
</dbReference>
<keyword evidence="3 4" id="KW-0408">Iron</keyword>
<dbReference type="GO" id="GO:0020037">
    <property type="term" value="F:heme binding"/>
    <property type="evidence" value="ECO:0007669"/>
    <property type="project" value="InterPro"/>
</dbReference>
<dbReference type="AlphaFoldDB" id="A0AA49JXR4"/>
<name>A0AA49JXR4_9BACT</name>
<gene>
    <name evidence="8" type="ORF">Strain138_000327</name>
    <name evidence="9" type="ORF">Strain318_000327</name>
</gene>
<evidence type="ECO:0000313" key="8">
    <source>
        <dbReference type="EMBL" id="WKW11092.1"/>
    </source>
</evidence>
<dbReference type="InterPro" id="IPR036909">
    <property type="entry name" value="Cyt_c-like_dom_sf"/>
</dbReference>
<keyword evidence="6" id="KW-0812">Transmembrane</keyword>
<dbReference type="RefSeq" id="WP_367886794.1">
    <property type="nucleotide sequence ID" value="NZ_CP130612.1"/>
</dbReference>
<sequence length="191" mass="20647">MAEQSDDKLLGHEYDGIQEYDNPMPRWWVWVFWATIVFVPLYYILPAPFGEGEGTVAQYEADVARHQAAQPTQVAATVTDEELHELSEDDEALADGKAVYAANCAACHRADGGGLIGPNLTDDAWIHGGVPVQVRHTIAVGVLEKGMPPWERILKPEQLNHVTAYVLSLKGTNPPNPKAPEGAPAAPASGT</sequence>
<evidence type="ECO:0000256" key="2">
    <source>
        <dbReference type="ARBA" id="ARBA00022723"/>
    </source>
</evidence>
<proteinExistence type="predicted"/>
<evidence type="ECO:0000313" key="10">
    <source>
        <dbReference type="Proteomes" id="UP001229955"/>
    </source>
</evidence>
<dbReference type="GO" id="GO:0046872">
    <property type="term" value="F:metal ion binding"/>
    <property type="evidence" value="ECO:0007669"/>
    <property type="project" value="UniProtKB-KW"/>
</dbReference>
<feature type="compositionally biased region" description="Low complexity" evidence="5">
    <location>
        <begin position="179"/>
        <end position="191"/>
    </location>
</feature>
<dbReference type="InterPro" id="IPR050597">
    <property type="entry name" value="Cytochrome_c_Oxidase_Subunit"/>
</dbReference>
<dbReference type="KEGG" id="pspc:Strain318_000327"/>
<dbReference type="PANTHER" id="PTHR33751">
    <property type="entry name" value="CBB3-TYPE CYTOCHROME C OXIDASE SUBUNIT FIXP"/>
    <property type="match status" value="1"/>
</dbReference>
<evidence type="ECO:0000256" key="5">
    <source>
        <dbReference type="SAM" id="MobiDB-lite"/>
    </source>
</evidence>
<evidence type="ECO:0000313" key="9">
    <source>
        <dbReference type="EMBL" id="WKW14002.1"/>
    </source>
</evidence>
<dbReference type="Pfam" id="PF14715">
    <property type="entry name" value="FixP_N"/>
    <property type="match status" value="1"/>
</dbReference>
<keyword evidence="1 4" id="KW-0349">Heme</keyword>
<feature type="region of interest" description="Disordered" evidence="5">
    <location>
        <begin position="170"/>
        <end position="191"/>
    </location>
</feature>
<feature type="domain" description="Cytochrome c" evidence="7">
    <location>
        <begin position="91"/>
        <end position="170"/>
    </location>
</feature>
<dbReference type="InterPro" id="IPR009056">
    <property type="entry name" value="Cyt_c-like_dom"/>
</dbReference>
<dbReference type="Gene3D" id="6.10.280.130">
    <property type="match status" value="1"/>
</dbReference>
<reference evidence="9" key="1">
    <citation type="submission" date="2023-07" db="EMBL/GenBank/DDBJ databases">
        <authorList>
            <person name="Haufschild T."/>
            <person name="Kallscheuer N."/>
            <person name="Hammer J."/>
            <person name="Kohn T."/>
            <person name="Kabuu M."/>
            <person name="Jogler M."/>
            <person name="Wohfarth N."/>
            <person name="Heuer A."/>
            <person name="Rohde M."/>
            <person name="van Teeseling M.C.F."/>
            <person name="Jogler C."/>
        </authorList>
    </citation>
    <scope>NUCLEOTIDE SEQUENCE</scope>
    <source>
        <strain evidence="8">Strain 138</strain>
        <strain evidence="9">Strain 318</strain>
    </source>
</reference>
<keyword evidence="6" id="KW-0472">Membrane</keyword>
<organism evidence="9 10">
    <name type="scientific">Pseudogemmatithrix spongiicola</name>
    <dbReference type="NCBI Taxonomy" id="3062599"/>
    <lineage>
        <taxon>Bacteria</taxon>
        <taxon>Pseudomonadati</taxon>
        <taxon>Gemmatimonadota</taxon>
        <taxon>Gemmatimonadia</taxon>
        <taxon>Gemmatimonadales</taxon>
        <taxon>Gemmatimonadaceae</taxon>
        <taxon>Pseudogemmatithrix</taxon>
    </lineage>
</organism>
<dbReference type="PROSITE" id="PS51007">
    <property type="entry name" value="CYTC"/>
    <property type="match status" value="1"/>
</dbReference>
<protein>
    <submittedName>
        <fullName evidence="9">C-type cytochrome</fullName>
    </submittedName>
</protein>
<evidence type="ECO:0000256" key="6">
    <source>
        <dbReference type="SAM" id="Phobius"/>
    </source>
</evidence>
<dbReference type="InterPro" id="IPR032858">
    <property type="entry name" value="CcoP_N"/>
</dbReference>
<evidence type="ECO:0000256" key="1">
    <source>
        <dbReference type="ARBA" id="ARBA00022617"/>
    </source>
</evidence>
<dbReference type="PANTHER" id="PTHR33751:SF1">
    <property type="entry name" value="CBB3-TYPE CYTOCHROME C OXIDASE SUBUNIT FIXP"/>
    <property type="match status" value="1"/>
</dbReference>
<dbReference type="GO" id="GO:0009055">
    <property type="term" value="F:electron transfer activity"/>
    <property type="evidence" value="ECO:0007669"/>
    <property type="project" value="InterPro"/>
</dbReference>
<evidence type="ECO:0000256" key="4">
    <source>
        <dbReference type="PROSITE-ProRule" id="PRU00433"/>
    </source>
</evidence>